<proteinExistence type="predicted"/>
<keyword evidence="1" id="KW-0812">Transmembrane</keyword>
<dbReference type="Gene3D" id="3.30.700.10">
    <property type="entry name" value="Glycoprotein, Type 4 Pilin"/>
    <property type="match status" value="1"/>
</dbReference>
<organism evidence="2 3">
    <name type="scientific">Candidatus Amesbacteria bacterium RIFOXYB1_FULL_44_23</name>
    <dbReference type="NCBI Taxonomy" id="1797263"/>
    <lineage>
        <taxon>Bacteria</taxon>
        <taxon>Candidatus Amesiibacteriota</taxon>
    </lineage>
</organism>
<reference evidence="2 3" key="1">
    <citation type="journal article" date="2016" name="Nat. Commun.">
        <title>Thousands of microbial genomes shed light on interconnected biogeochemical processes in an aquifer system.</title>
        <authorList>
            <person name="Anantharaman K."/>
            <person name="Brown C.T."/>
            <person name="Hug L.A."/>
            <person name="Sharon I."/>
            <person name="Castelle C.J."/>
            <person name="Probst A.J."/>
            <person name="Thomas B.C."/>
            <person name="Singh A."/>
            <person name="Wilkins M.J."/>
            <person name="Karaoz U."/>
            <person name="Brodie E.L."/>
            <person name="Williams K.H."/>
            <person name="Hubbard S.S."/>
            <person name="Banfield J.F."/>
        </authorList>
    </citation>
    <scope>NUCLEOTIDE SEQUENCE [LARGE SCALE GENOMIC DNA]</scope>
</reference>
<dbReference type="STRING" id="1797263.A2397_05940"/>
<name>A0A1F4ZTU8_9BACT</name>
<evidence type="ECO:0000256" key="1">
    <source>
        <dbReference type="SAM" id="Phobius"/>
    </source>
</evidence>
<evidence type="ECO:0000313" key="2">
    <source>
        <dbReference type="EMBL" id="OGD08877.1"/>
    </source>
</evidence>
<gene>
    <name evidence="2" type="ORF">A2397_05940</name>
</gene>
<evidence type="ECO:0008006" key="4">
    <source>
        <dbReference type="Google" id="ProtNLM"/>
    </source>
</evidence>
<accession>A0A1F4ZTU8</accession>
<protein>
    <recommendedName>
        <fullName evidence="4">Type II secretion system protein GspG C-terminal domain-containing protein</fullName>
    </recommendedName>
</protein>
<sequence length="162" mass="18154">MDGFSLLDWKKSEAGILAVTVIVIFGLSFFQIKLGEIKTRDAQRKADAEMIGRGIRKFRDDYKVVPEMATAEGKIKSCGNEGGLVCEWGKGRLTDEEGVIYVNLIPGDPLTSKGRTYVYWASPDRQTFRIYAGLENGGDKDIKRDLTVMCGDNVQCNWYVQE</sequence>
<keyword evidence="1" id="KW-0472">Membrane</keyword>
<keyword evidence="1" id="KW-1133">Transmembrane helix</keyword>
<comment type="caution">
    <text evidence="2">The sequence shown here is derived from an EMBL/GenBank/DDBJ whole genome shotgun (WGS) entry which is preliminary data.</text>
</comment>
<dbReference type="EMBL" id="MEXR01000046">
    <property type="protein sequence ID" value="OGD08877.1"/>
    <property type="molecule type" value="Genomic_DNA"/>
</dbReference>
<feature type="transmembrane region" description="Helical" evidence="1">
    <location>
        <begin position="14"/>
        <end position="35"/>
    </location>
</feature>
<dbReference type="Proteomes" id="UP000176424">
    <property type="component" value="Unassembled WGS sequence"/>
</dbReference>
<evidence type="ECO:0000313" key="3">
    <source>
        <dbReference type="Proteomes" id="UP000176424"/>
    </source>
</evidence>
<dbReference type="AlphaFoldDB" id="A0A1F4ZTU8"/>